<dbReference type="RefSeq" id="WP_038472261.1">
    <property type="nucleotide sequence ID" value="NZ_CP009451.1"/>
</dbReference>
<dbReference type="Gene3D" id="3.30.2140.10">
    <property type="entry name" value="Arylamine N-acetyltransferase"/>
    <property type="match status" value="1"/>
</dbReference>
<dbReference type="KEGG" id="cnt:JT31_00935"/>
<dbReference type="Gene3D" id="2.40.128.150">
    <property type="entry name" value="Cysteine proteinases"/>
    <property type="match status" value="1"/>
</dbReference>
<reference evidence="3 4" key="1">
    <citation type="submission" date="2014-09" db="EMBL/GenBank/DDBJ databases">
        <title>Cedecea neteri SSMD04 Genome Sequencing.</title>
        <authorList>
            <person name="Tan J.-Y."/>
        </authorList>
    </citation>
    <scope>NUCLEOTIDE SEQUENCE [LARGE SCALE GENOMIC DNA]</scope>
    <source>
        <strain evidence="3 4">SSMD04</strain>
    </source>
</reference>
<dbReference type="PRINTS" id="PR01543">
    <property type="entry name" value="ANATRNSFRASE"/>
</dbReference>
<accession>A0A089PWD7</accession>
<evidence type="ECO:0000256" key="1">
    <source>
        <dbReference type="ARBA" id="ARBA00006547"/>
    </source>
</evidence>
<dbReference type="AlphaFoldDB" id="A0A089PWD7"/>
<dbReference type="OrthoDB" id="7181050at2"/>
<keyword evidence="4" id="KW-1185">Reference proteome</keyword>
<evidence type="ECO:0000256" key="2">
    <source>
        <dbReference type="RuleBase" id="RU003452"/>
    </source>
</evidence>
<dbReference type="EMBL" id="CP009451">
    <property type="protein sequence ID" value="AIR03241.1"/>
    <property type="molecule type" value="Genomic_DNA"/>
</dbReference>
<evidence type="ECO:0000313" key="4">
    <source>
        <dbReference type="Proteomes" id="UP000029481"/>
    </source>
</evidence>
<dbReference type="Proteomes" id="UP000029481">
    <property type="component" value="Chromosome"/>
</dbReference>
<dbReference type="InterPro" id="IPR001447">
    <property type="entry name" value="Arylamine_N-AcTrfase"/>
</dbReference>
<organism evidence="3 4">
    <name type="scientific">Cedecea neteri</name>
    <dbReference type="NCBI Taxonomy" id="158822"/>
    <lineage>
        <taxon>Bacteria</taxon>
        <taxon>Pseudomonadati</taxon>
        <taxon>Pseudomonadota</taxon>
        <taxon>Gammaproteobacteria</taxon>
        <taxon>Enterobacterales</taxon>
        <taxon>Enterobacteriaceae</taxon>
        <taxon>Cedecea</taxon>
    </lineage>
</organism>
<dbReference type="PANTHER" id="PTHR11786:SF0">
    <property type="entry name" value="ARYLAMINE N-ACETYLTRANSFERASE 4-RELATED"/>
    <property type="match status" value="1"/>
</dbReference>
<keyword evidence="3" id="KW-0808">Transferase</keyword>
<dbReference type="InterPro" id="IPR038765">
    <property type="entry name" value="Papain-like_cys_pep_sf"/>
</dbReference>
<comment type="similarity">
    <text evidence="1 2">Belongs to the arylamine N-acetyltransferase family.</text>
</comment>
<gene>
    <name evidence="3" type="ORF">JT31_00935</name>
</gene>
<sequence>MALDLALYFDRINYQEARTATLETLRGLHLAHTCAIPFENLDVLLRRTIHIDDDSVFEKLVVAGRGGWCFEQNGLFRNVLAELGFEVENLAARVLLANPPQMPARTHRLTKVTIDGQAWVADVGFGGKTLPEPVRLVEGEMQPTTHGVYSFERVEHDWLLKFHAADKAINLYRFSLEPQYDSDYEAGNHYVSTWPESHFRYCLALSLYHADGTKNTLSSVGENAPVFTRAQEVYDLLQKNFNLRFDHPNHGISLDDFSAMLVRIGVIKPA</sequence>
<dbReference type="PANTHER" id="PTHR11786">
    <property type="entry name" value="N-HYDROXYARYLAMINE O-ACETYLTRANSFERASE"/>
    <property type="match status" value="1"/>
</dbReference>
<proteinExistence type="inferred from homology"/>
<evidence type="ECO:0000313" key="3">
    <source>
        <dbReference type="EMBL" id="AIR03241.1"/>
    </source>
</evidence>
<dbReference type="GO" id="GO:0004060">
    <property type="term" value="F:arylamine N-acetyltransferase activity"/>
    <property type="evidence" value="ECO:0007669"/>
    <property type="project" value="TreeGrafter"/>
</dbReference>
<dbReference type="Pfam" id="PF00797">
    <property type="entry name" value="Acetyltransf_2"/>
    <property type="match status" value="1"/>
</dbReference>
<dbReference type="SUPFAM" id="SSF54001">
    <property type="entry name" value="Cysteine proteinases"/>
    <property type="match status" value="1"/>
</dbReference>
<name>A0A089PWD7_9ENTR</name>
<protein>
    <submittedName>
        <fullName evidence="3">N-hydroxyarylamine O-acetyltransferase</fullName>
    </submittedName>
</protein>